<evidence type="ECO:0000256" key="2">
    <source>
        <dbReference type="SAM" id="SignalP"/>
    </source>
</evidence>
<reference evidence="3" key="2">
    <citation type="submission" date="2022-10" db="EMBL/GenBank/DDBJ databases">
        <authorList>
            <consortium name="ENA_rothamsted_submissions"/>
            <consortium name="culmorum"/>
            <person name="King R."/>
        </authorList>
    </citation>
    <scope>NUCLEOTIDE SEQUENCE</scope>
</reference>
<sequence>MEQFWHGLLIGCIFTVTVCSSEDTIPRRVVPKSDEYQDEITAAEDHEHHRIIIVVPKEMPQHVNHVHTYKLAGKGIPLIHSGKVVHDHKHSGKVAHDHGHVGKSAHSHKHAGAYGHQHKHLGYLGHKHFGSLGVVGQKPAAPQPPPHKSSLDHHHNRGHHHHHPLHLHNAAHQLHLQHQHQQQLHQQQLLQAGDYLVQQHGAAGGSSGVLQAGGRRPASGGGRVQFVPSSKPRGLGSFMPAEIQQYVQHGAVVQQQQQLQQQQLQHQQHQQQLQHQQHQQQQQYQQQQQQQQYAEYDDDESVDGGGRSAPPPAYNVIQLRVPDHQEPNVIKHVDIDLVNNVAKLQTSEKQQPVTANFKRTPNSFTQRFPSHSTHSFQISHNP</sequence>
<feature type="signal peptide" evidence="2">
    <location>
        <begin position="1"/>
        <end position="20"/>
    </location>
</feature>
<keyword evidence="4" id="KW-1185">Reference proteome</keyword>
<name>A0A9P0JGQ0_APHGO</name>
<keyword evidence="2" id="KW-0732">Signal</keyword>
<dbReference type="AlphaFoldDB" id="A0A9P0JGQ0"/>
<gene>
    <name evidence="3" type="ORF">APHIGO_LOCUS11741</name>
</gene>
<dbReference type="Proteomes" id="UP001154329">
    <property type="component" value="Chromosome 4"/>
</dbReference>
<accession>A0A9P0JGQ0</accession>
<feature type="region of interest" description="Disordered" evidence="1">
    <location>
        <begin position="275"/>
        <end position="314"/>
    </location>
</feature>
<organism evidence="3 4">
    <name type="scientific">Aphis gossypii</name>
    <name type="common">Cotton aphid</name>
    <dbReference type="NCBI Taxonomy" id="80765"/>
    <lineage>
        <taxon>Eukaryota</taxon>
        <taxon>Metazoa</taxon>
        <taxon>Ecdysozoa</taxon>
        <taxon>Arthropoda</taxon>
        <taxon>Hexapoda</taxon>
        <taxon>Insecta</taxon>
        <taxon>Pterygota</taxon>
        <taxon>Neoptera</taxon>
        <taxon>Paraneoptera</taxon>
        <taxon>Hemiptera</taxon>
        <taxon>Sternorrhyncha</taxon>
        <taxon>Aphidomorpha</taxon>
        <taxon>Aphidoidea</taxon>
        <taxon>Aphididae</taxon>
        <taxon>Aphidini</taxon>
        <taxon>Aphis</taxon>
        <taxon>Aphis</taxon>
    </lineage>
</organism>
<evidence type="ECO:0000313" key="3">
    <source>
        <dbReference type="EMBL" id="CAH1738388.1"/>
    </source>
</evidence>
<feature type="region of interest" description="Disordered" evidence="1">
    <location>
        <begin position="134"/>
        <end position="164"/>
    </location>
</feature>
<feature type="compositionally biased region" description="Basic residues" evidence="1">
    <location>
        <begin position="154"/>
        <end position="164"/>
    </location>
</feature>
<proteinExistence type="predicted"/>
<dbReference type="EMBL" id="OU899037">
    <property type="protein sequence ID" value="CAH1738388.1"/>
    <property type="molecule type" value="Genomic_DNA"/>
</dbReference>
<evidence type="ECO:0000256" key="1">
    <source>
        <dbReference type="SAM" id="MobiDB-lite"/>
    </source>
</evidence>
<evidence type="ECO:0000313" key="4">
    <source>
        <dbReference type="Proteomes" id="UP001154329"/>
    </source>
</evidence>
<feature type="compositionally biased region" description="Low complexity" evidence="1">
    <location>
        <begin position="275"/>
        <end position="293"/>
    </location>
</feature>
<feature type="region of interest" description="Disordered" evidence="1">
    <location>
        <begin position="203"/>
        <end position="237"/>
    </location>
</feature>
<feature type="chain" id="PRO_5040126938" evidence="2">
    <location>
        <begin position="21"/>
        <end position="382"/>
    </location>
</feature>
<reference evidence="3" key="1">
    <citation type="submission" date="2022-02" db="EMBL/GenBank/DDBJ databases">
        <authorList>
            <person name="King R."/>
        </authorList>
    </citation>
    <scope>NUCLEOTIDE SEQUENCE</scope>
</reference>
<feature type="region of interest" description="Disordered" evidence="1">
    <location>
        <begin position="361"/>
        <end position="382"/>
    </location>
</feature>
<protein>
    <submittedName>
        <fullName evidence="3">Uncharacterized protein</fullName>
    </submittedName>
</protein>